<dbReference type="EMBL" id="JACEIK010000008">
    <property type="protein sequence ID" value="MCD7446254.1"/>
    <property type="molecule type" value="Genomic_DNA"/>
</dbReference>
<comment type="caution">
    <text evidence="2">The sequence shown here is derived from an EMBL/GenBank/DDBJ whole genome shotgun (WGS) entry which is preliminary data.</text>
</comment>
<protein>
    <submittedName>
        <fullName evidence="2">Uncharacterized protein</fullName>
    </submittedName>
</protein>
<keyword evidence="3" id="KW-1185">Reference proteome</keyword>
<evidence type="ECO:0000313" key="3">
    <source>
        <dbReference type="Proteomes" id="UP000823775"/>
    </source>
</evidence>
<name>A0ABS8RHD0_DATST</name>
<dbReference type="Proteomes" id="UP000823775">
    <property type="component" value="Unassembled WGS sequence"/>
</dbReference>
<evidence type="ECO:0000256" key="1">
    <source>
        <dbReference type="SAM" id="MobiDB-lite"/>
    </source>
</evidence>
<feature type="compositionally biased region" description="Polar residues" evidence="1">
    <location>
        <begin position="105"/>
        <end position="115"/>
    </location>
</feature>
<accession>A0ABS8RHD0</accession>
<feature type="compositionally biased region" description="Basic and acidic residues" evidence="1">
    <location>
        <begin position="120"/>
        <end position="131"/>
    </location>
</feature>
<gene>
    <name evidence="2" type="ORF">HAX54_048452</name>
</gene>
<sequence>MAPALPSLAQVFREIGFLDRHISLCSAGVGNHSFSSESQFMILLHFIFWVRGGPIPGGICNHPITKLNILVLRPAHVPTSGQQVSISFDESSSKDSRSQVDSASGDDQQSTQSAPKSIKKNSEESRGKTYSESDGQLRGLKSGIRTVGPCTGESFDMASLRRGLLSTIGGVSLDIHLEVINRYQLGENYAAIDTTAFDGKIESRVSVRPWMVGVIARAPPTWATLHSTPIYKRGLKLQAKFWWNVMISHICVTKKDNTLMHSRVLVIEAIMDRMRVDTG</sequence>
<feature type="region of interest" description="Disordered" evidence="1">
    <location>
        <begin position="83"/>
        <end position="145"/>
    </location>
</feature>
<organism evidence="2 3">
    <name type="scientific">Datura stramonium</name>
    <name type="common">Jimsonweed</name>
    <name type="synonym">Common thornapple</name>
    <dbReference type="NCBI Taxonomy" id="4076"/>
    <lineage>
        <taxon>Eukaryota</taxon>
        <taxon>Viridiplantae</taxon>
        <taxon>Streptophyta</taxon>
        <taxon>Embryophyta</taxon>
        <taxon>Tracheophyta</taxon>
        <taxon>Spermatophyta</taxon>
        <taxon>Magnoliopsida</taxon>
        <taxon>eudicotyledons</taxon>
        <taxon>Gunneridae</taxon>
        <taxon>Pentapetalae</taxon>
        <taxon>asterids</taxon>
        <taxon>lamiids</taxon>
        <taxon>Solanales</taxon>
        <taxon>Solanaceae</taxon>
        <taxon>Solanoideae</taxon>
        <taxon>Datureae</taxon>
        <taxon>Datura</taxon>
    </lineage>
</organism>
<proteinExistence type="predicted"/>
<reference evidence="2 3" key="1">
    <citation type="journal article" date="2021" name="BMC Genomics">
        <title>Datura genome reveals duplications of psychoactive alkaloid biosynthetic genes and high mutation rate following tissue culture.</title>
        <authorList>
            <person name="Rajewski A."/>
            <person name="Carter-House D."/>
            <person name="Stajich J."/>
            <person name="Litt A."/>
        </authorList>
    </citation>
    <scope>NUCLEOTIDE SEQUENCE [LARGE SCALE GENOMIC DNA]</scope>
    <source>
        <strain evidence="2">AR-01</strain>
    </source>
</reference>
<evidence type="ECO:0000313" key="2">
    <source>
        <dbReference type="EMBL" id="MCD7446254.1"/>
    </source>
</evidence>